<dbReference type="SUPFAM" id="SSF55781">
    <property type="entry name" value="GAF domain-like"/>
    <property type="match status" value="1"/>
</dbReference>
<evidence type="ECO:0008006" key="6">
    <source>
        <dbReference type="Google" id="ProtNLM"/>
    </source>
</evidence>
<evidence type="ECO:0000313" key="4">
    <source>
        <dbReference type="EMBL" id="NII41670.1"/>
    </source>
</evidence>
<dbReference type="Gene3D" id="3.30.450.40">
    <property type="match status" value="1"/>
</dbReference>
<evidence type="ECO:0000259" key="3">
    <source>
        <dbReference type="SMART" id="SM00331"/>
    </source>
</evidence>
<dbReference type="PANTHER" id="PTHR43156">
    <property type="entry name" value="STAGE II SPORULATION PROTEIN E-RELATED"/>
    <property type="match status" value="1"/>
</dbReference>
<dbReference type="EMBL" id="JAAOYO010000003">
    <property type="protein sequence ID" value="NII41670.1"/>
    <property type="molecule type" value="Genomic_DNA"/>
</dbReference>
<organism evidence="4 5">
    <name type="scientific">Curtobacterium salicis</name>
    <dbReference type="NCBI Taxonomy" id="1779862"/>
    <lineage>
        <taxon>Bacteria</taxon>
        <taxon>Bacillati</taxon>
        <taxon>Actinomycetota</taxon>
        <taxon>Actinomycetes</taxon>
        <taxon>Micrococcales</taxon>
        <taxon>Microbacteriaceae</taxon>
        <taxon>Curtobacterium</taxon>
    </lineage>
</organism>
<dbReference type="PANTHER" id="PTHR43156:SF2">
    <property type="entry name" value="STAGE II SPORULATION PROTEIN E"/>
    <property type="match status" value="1"/>
</dbReference>
<dbReference type="InterPro" id="IPR003018">
    <property type="entry name" value="GAF"/>
</dbReference>
<feature type="domain" description="GAF" evidence="2">
    <location>
        <begin position="32"/>
        <end position="174"/>
    </location>
</feature>
<dbReference type="SMART" id="SM00065">
    <property type="entry name" value="GAF"/>
    <property type="match status" value="1"/>
</dbReference>
<feature type="domain" description="PPM-type phosphatase" evidence="3">
    <location>
        <begin position="187"/>
        <end position="393"/>
    </location>
</feature>
<dbReference type="RefSeq" id="WP_166780684.1">
    <property type="nucleotide sequence ID" value="NZ_JAAOYO010000003.1"/>
</dbReference>
<keyword evidence="1" id="KW-0378">Hydrolase</keyword>
<dbReference type="InterPro" id="IPR052016">
    <property type="entry name" value="Bact_Sigma-Reg"/>
</dbReference>
<dbReference type="Gene3D" id="3.60.40.10">
    <property type="entry name" value="PPM-type phosphatase domain"/>
    <property type="match status" value="1"/>
</dbReference>
<dbReference type="InterPro" id="IPR029016">
    <property type="entry name" value="GAF-like_dom_sf"/>
</dbReference>
<sequence>MDRLRGGGQMDGNDSGSARAALVAALDVVGLAPSERLDRIVRIAREVFDVPFSYVNLLDDTLLHTLTPNVAGEPTSGPLEWSFCQLTVQRPGPTVVPDTLADARTAVLPGVTSRGIRFYAGVPLTMPGELTIGSLCLMDVRPRQFTPQDEAALIDLGRWTEQTLAKGLQHDRLLEVVEALAPPPVHVPGYALAGLSVPYGDLSGDVHDWTVADDAVTVTLADIMGKEQPAALLAAGLRAALRQHEDLPPVAAVGAVEPRISEDLSRASAFATLFHARLTPSTGRLDFVDAGHGLVVHLHADGTSEIRRSRDLPLGLHPEGVPFRLGTLVLEPGDALIVASDGVLDLGDGTIDTLTDIGRTFRRAPNTAAFLETVRLRAAEHAEDDVTVTVLARDDG</sequence>
<dbReference type="Proteomes" id="UP001318300">
    <property type="component" value="Unassembled WGS sequence"/>
</dbReference>
<dbReference type="SUPFAM" id="SSF81606">
    <property type="entry name" value="PP2C-like"/>
    <property type="match status" value="1"/>
</dbReference>
<dbReference type="Pfam" id="PF07228">
    <property type="entry name" value="SpoIIE"/>
    <property type="match status" value="1"/>
</dbReference>
<name>A0ABX0T874_9MICO</name>
<dbReference type="SMART" id="SM00331">
    <property type="entry name" value="PP2C_SIG"/>
    <property type="match status" value="1"/>
</dbReference>
<proteinExistence type="predicted"/>
<reference evidence="4 5" key="1">
    <citation type="submission" date="2020-03" db="EMBL/GenBank/DDBJ databases">
        <title>Above-ground endophytic microbial communities from plants in different locations in the United States.</title>
        <authorList>
            <person name="Frank C."/>
        </authorList>
    </citation>
    <scope>NUCLEOTIDE SEQUENCE [LARGE SCALE GENOMIC DNA]</scope>
    <source>
        <strain evidence="4 5">WW7</strain>
    </source>
</reference>
<dbReference type="InterPro" id="IPR036457">
    <property type="entry name" value="PPM-type-like_dom_sf"/>
</dbReference>
<protein>
    <recommendedName>
        <fullName evidence="6">Serine phosphatase</fullName>
    </recommendedName>
</protein>
<evidence type="ECO:0000259" key="2">
    <source>
        <dbReference type="SMART" id="SM00065"/>
    </source>
</evidence>
<comment type="caution">
    <text evidence="4">The sequence shown here is derived from an EMBL/GenBank/DDBJ whole genome shotgun (WGS) entry which is preliminary data.</text>
</comment>
<dbReference type="InterPro" id="IPR001932">
    <property type="entry name" value="PPM-type_phosphatase-like_dom"/>
</dbReference>
<evidence type="ECO:0000256" key="1">
    <source>
        <dbReference type="ARBA" id="ARBA00022801"/>
    </source>
</evidence>
<accession>A0ABX0T874</accession>
<evidence type="ECO:0000313" key="5">
    <source>
        <dbReference type="Proteomes" id="UP001318300"/>
    </source>
</evidence>
<dbReference type="Pfam" id="PF01590">
    <property type="entry name" value="GAF"/>
    <property type="match status" value="1"/>
</dbReference>
<keyword evidence="5" id="KW-1185">Reference proteome</keyword>
<gene>
    <name evidence="4" type="ORF">E9228_002317</name>
</gene>